<sequence length="1309" mass="149644">MSGFEQATTLLATSATSIPPSANNEARDRKTYASFGHEGVTATANAYGNLMQITRYFGKDSKDPSGFFCAELGEDVHPYPNRALERLRSFTSASVKPTSGCRLQLRDTQADEGKVPPLSFVHNRWPCFERKTRKSHFRVQYLVSKGTVYQTYTFKLNEGSIHKDPPGAFIVLVMRILDLNFMKNDDGFENLPDEAPAEDPTSDDDSLYERRKPVGLDNNVSLFISAFVGGYPQRPSKVEDEDDQFNVIVDQNSWEEAVKAGELEITIAYTLKLFPLDPKPDDLRSPVSEKDHSEARNMLKKSFVPLEFNMDPHLDFILWRNVEHILSVCSIPIRNKGTWHDIPPVALTCGDVANHRVLTKASFHAFRLLLLAMKQIEERHGKKLTEVKRWDCLSGGQRGFCSHSICETYWRIWYVRWGHILWLCDNWALRGGDKRKNADETPPRWVSGRVITESKSNTLLPHDLGHENALQIIKVAEGWLSAWDKHVDEPPCERPEDGTPFGGIIKSFLGNLENTKKNARHLFSRSRKGVPEPGRFYFVDHALVWWAFRLAASLREDSDGKGPAKKGTGKESKELLRLSERIRLSTVRRFTTMNTETNKRLLATSRSLSNTHFLLGAQDTLLFYAAELGLFDKVDTQNKIAEWENTTDCQRHFEENDDSHWADPVQFALAAILTFQNKPINSVEPANMYRRAKSVLLQTSSPNGLLAGQLDSNQKPAIFKRKEMHEFYWSATFEVPYILWKYQQPPEARADTLSRSSQTHTPTVIKSSIPFISNYIDGTNIVELSDEWLYDEPGFFTSHPAIGDEDYFQREDIRGMIVDVESKDKSKDSRIAKKDKASSDNYYKQEGSGLSETKDVKNLSEGCSVTEIYRNSELRDCLSGERTPANAKKRLLQFFHANETTAEICCRASSEREELLNFFYRHANYEKHFSEYATAGLNKWATELHLTFYRLLDQRAEDDFPLADEVQFPASGKWIRRAVTSFRFDGDLFDRYWTCHFVEYDPINRPGQIEKLDVRREDQHWRQRKVLELVLFDRILERMLDATDQILREATACVAQSLNVDTTRDLGVLAASATSTLGEDVLDLLSAENNDAFLSARMICHKVQRILQAVLDDLGKNLHKIETWSDREKERKPNRPRWTRKDEQRYRSTISKWQASNKYKLLQLNRCLARIESFNLSLTRKLEDIRSDLELRGADDIRLFTYVTAVFLPIGFATGLFSMSNPPSGATLGGMFGTAILALLLTLVALVNANFLRKRVLKPAMHFCGTAFKALVRSVHELARTPEVNPRSSLTFQNQEGDSRDRNRDTLPF</sequence>
<feature type="transmembrane region" description="Helical" evidence="2">
    <location>
        <begin position="1199"/>
        <end position="1219"/>
    </location>
</feature>
<keyword evidence="2" id="KW-0812">Transmembrane</keyword>
<organism evidence="3 4">
    <name type="scientific">Thelonectria olida</name>
    <dbReference type="NCBI Taxonomy" id="1576542"/>
    <lineage>
        <taxon>Eukaryota</taxon>
        <taxon>Fungi</taxon>
        <taxon>Dikarya</taxon>
        <taxon>Ascomycota</taxon>
        <taxon>Pezizomycotina</taxon>
        <taxon>Sordariomycetes</taxon>
        <taxon>Hypocreomycetidae</taxon>
        <taxon>Hypocreales</taxon>
        <taxon>Nectriaceae</taxon>
        <taxon>Thelonectria</taxon>
    </lineage>
</organism>
<evidence type="ECO:0000256" key="2">
    <source>
        <dbReference type="SAM" id="Phobius"/>
    </source>
</evidence>
<feature type="compositionally biased region" description="Basic and acidic residues" evidence="1">
    <location>
        <begin position="828"/>
        <end position="838"/>
    </location>
</feature>
<accession>A0A9P9AMA3</accession>
<comment type="caution">
    <text evidence="3">The sequence shown here is derived from an EMBL/GenBank/DDBJ whole genome shotgun (WGS) entry which is preliminary data.</text>
</comment>
<proteinExistence type="predicted"/>
<feature type="compositionally biased region" description="Basic and acidic residues" evidence="1">
    <location>
        <begin position="1297"/>
        <end position="1309"/>
    </location>
</feature>
<feature type="region of interest" description="Disordered" evidence="1">
    <location>
        <begin position="828"/>
        <end position="848"/>
    </location>
</feature>
<reference evidence="3 4" key="1">
    <citation type="journal article" date="2021" name="Nat. Commun.">
        <title>Genetic determinants of endophytism in the Arabidopsis root mycobiome.</title>
        <authorList>
            <person name="Mesny F."/>
            <person name="Miyauchi S."/>
            <person name="Thiergart T."/>
            <person name="Pickel B."/>
            <person name="Atanasova L."/>
            <person name="Karlsson M."/>
            <person name="Huettel B."/>
            <person name="Barry K.W."/>
            <person name="Haridas S."/>
            <person name="Chen C."/>
            <person name="Bauer D."/>
            <person name="Andreopoulos W."/>
            <person name="Pangilinan J."/>
            <person name="LaButti K."/>
            <person name="Riley R."/>
            <person name="Lipzen A."/>
            <person name="Clum A."/>
            <person name="Drula E."/>
            <person name="Henrissat B."/>
            <person name="Kohler A."/>
            <person name="Grigoriev I.V."/>
            <person name="Martin F.M."/>
            <person name="Hacquard S."/>
        </authorList>
    </citation>
    <scope>NUCLEOTIDE SEQUENCE [LARGE SCALE GENOMIC DNA]</scope>
    <source>
        <strain evidence="3 4">MPI-CAGE-CH-0241</strain>
    </source>
</reference>
<feature type="region of interest" description="Disordered" evidence="1">
    <location>
        <begin position="189"/>
        <end position="209"/>
    </location>
</feature>
<dbReference type="EMBL" id="JAGPYM010000020">
    <property type="protein sequence ID" value="KAH6884565.1"/>
    <property type="molecule type" value="Genomic_DNA"/>
</dbReference>
<gene>
    <name evidence="3" type="ORF">B0T10DRAFT_517992</name>
</gene>
<keyword evidence="4" id="KW-1185">Reference proteome</keyword>
<dbReference type="OrthoDB" id="5361176at2759"/>
<evidence type="ECO:0000256" key="1">
    <source>
        <dbReference type="SAM" id="MobiDB-lite"/>
    </source>
</evidence>
<dbReference type="Gene3D" id="1.20.58.340">
    <property type="entry name" value="Magnesium transport protein CorA, transmembrane region"/>
    <property type="match status" value="1"/>
</dbReference>
<evidence type="ECO:0000313" key="3">
    <source>
        <dbReference type="EMBL" id="KAH6884565.1"/>
    </source>
</evidence>
<evidence type="ECO:0000313" key="4">
    <source>
        <dbReference type="Proteomes" id="UP000777438"/>
    </source>
</evidence>
<dbReference type="Proteomes" id="UP000777438">
    <property type="component" value="Unassembled WGS sequence"/>
</dbReference>
<protein>
    <submittedName>
        <fullName evidence="3">Uncharacterized protein</fullName>
    </submittedName>
</protein>
<keyword evidence="2" id="KW-0472">Membrane</keyword>
<feature type="transmembrane region" description="Helical" evidence="2">
    <location>
        <begin position="1231"/>
        <end position="1252"/>
    </location>
</feature>
<feature type="region of interest" description="Disordered" evidence="1">
    <location>
        <begin position="1286"/>
        <end position="1309"/>
    </location>
</feature>
<keyword evidence="2" id="KW-1133">Transmembrane helix</keyword>
<feature type="compositionally biased region" description="Polar residues" evidence="1">
    <location>
        <begin position="1286"/>
        <end position="1296"/>
    </location>
</feature>
<name>A0A9P9AMA3_9HYPO</name>
<feature type="compositionally biased region" description="Acidic residues" evidence="1">
    <location>
        <begin position="189"/>
        <end position="206"/>
    </location>
</feature>